<evidence type="ECO:0000313" key="1">
    <source>
        <dbReference type="EMBL" id="MBW62848.1"/>
    </source>
</evidence>
<protein>
    <submittedName>
        <fullName evidence="1">Putative secreted protein</fullName>
    </submittedName>
</protein>
<reference evidence="1" key="1">
    <citation type="submission" date="2018-01" db="EMBL/GenBank/DDBJ databases">
        <title>An insight into the sialome of Amazonian anophelines.</title>
        <authorList>
            <person name="Ribeiro J.M."/>
            <person name="Scarpassa V."/>
            <person name="Calvo E."/>
        </authorList>
    </citation>
    <scope>NUCLEOTIDE SEQUENCE</scope>
    <source>
        <tissue evidence="1">Salivary glands</tissue>
    </source>
</reference>
<proteinExistence type="predicted"/>
<organism evidence="1">
    <name type="scientific">Anopheles marajoara</name>
    <dbReference type="NCBI Taxonomy" id="58244"/>
    <lineage>
        <taxon>Eukaryota</taxon>
        <taxon>Metazoa</taxon>
        <taxon>Ecdysozoa</taxon>
        <taxon>Arthropoda</taxon>
        <taxon>Hexapoda</taxon>
        <taxon>Insecta</taxon>
        <taxon>Pterygota</taxon>
        <taxon>Neoptera</taxon>
        <taxon>Endopterygota</taxon>
        <taxon>Diptera</taxon>
        <taxon>Nematocera</taxon>
        <taxon>Culicoidea</taxon>
        <taxon>Culicidae</taxon>
        <taxon>Anophelinae</taxon>
        <taxon>Anopheles</taxon>
    </lineage>
</organism>
<dbReference type="EMBL" id="GGFJ01013707">
    <property type="protein sequence ID" value="MBW62848.1"/>
    <property type="molecule type" value="Transcribed_RNA"/>
</dbReference>
<name>A0A2M4CD39_9DIPT</name>
<dbReference type="AlphaFoldDB" id="A0A2M4CD39"/>
<sequence length="78" mass="9221">MRILRCFRLLPPVTVSWSRCNHLCCVDVSARDHSPLSLFHHHHPALVFSVAQKVQHWNDRSDADQSVRLRLTETSWYR</sequence>
<accession>A0A2M4CD39</accession>